<keyword evidence="3" id="KW-1185">Reference proteome</keyword>
<protein>
    <submittedName>
        <fullName evidence="2">Uncharacterized protein</fullName>
    </submittedName>
</protein>
<dbReference type="EMBL" id="BAABHS010000017">
    <property type="protein sequence ID" value="GAA4975185.1"/>
    <property type="molecule type" value="Genomic_DNA"/>
</dbReference>
<sequence length="165" mass="17631">MSRIRLAALVVAMALGMGLLTSCTVPEGAVTGVGVAADGAPMVFVAVCKGRIDAAVLHEEGDATPEAHTHWQHAGAVKDFAAWPFAGNAEWSVDRSPLLSPGHAYTLYGATHDNTWSGVHVRFSFDDLAALSVDQVRYSPWRDVNSVVTTSVAEFRAHACDQRKK</sequence>
<proteinExistence type="predicted"/>
<gene>
    <name evidence="2" type="ORF">GCM10023205_47560</name>
</gene>
<comment type="caution">
    <text evidence="2">The sequence shown here is derived from an EMBL/GenBank/DDBJ whole genome shotgun (WGS) entry which is preliminary data.</text>
</comment>
<dbReference type="Proteomes" id="UP001500466">
    <property type="component" value="Unassembled WGS sequence"/>
</dbReference>
<evidence type="ECO:0000313" key="2">
    <source>
        <dbReference type="EMBL" id="GAA4975185.1"/>
    </source>
</evidence>
<organism evidence="2 3">
    <name type="scientific">Yinghuangia aomiensis</name>
    <dbReference type="NCBI Taxonomy" id="676205"/>
    <lineage>
        <taxon>Bacteria</taxon>
        <taxon>Bacillati</taxon>
        <taxon>Actinomycetota</taxon>
        <taxon>Actinomycetes</taxon>
        <taxon>Kitasatosporales</taxon>
        <taxon>Streptomycetaceae</taxon>
        <taxon>Yinghuangia</taxon>
    </lineage>
</organism>
<keyword evidence="1" id="KW-0732">Signal</keyword>
<evidence type="ECO:0000313" key="3">
    <source>
        <dbReference type="Proteomes" id="UP001500466"/>
    </source>
</evidence>
<feature type="signal peptide" evidence="1">
    <location>
        <begin position="1"/>
        <end position="22"/>
    </location>
</feature>
<evidence type="ECO:0000256" key="1">
    <source>
        <dbReference type="SAM" id="SignalP"/>
    </source>
</evidence>
<name>A0ABP9HPJ3_9ACTN</name>
<dbReference type="PROSITE" id="PS51257">
    <property type="entry name" value="PROKAR_LIPOPROTEIN"/>
    <property type="match status" value="1"/>
</dbReference>
<feature type="chain" id="PRO_5047398680" evidence="1">
    <location>
        <begin position="23"/>
        <end position="165"/>
    </location>
</feature>
<reference evidence="3" key="1">
    <citation type="journal article" date="2019" name="Int. J. Syst. Evol. Microbiol.">
        <title>The Global Catalogue of Microorganisms (GCM) 10K type strain sequencing project: providing services to taxonomists for standard genome sequencing and annotation.</title>
        <authorList>
            <consortium name="The Broad Institute Genomics Platform"/>
            <consortium name="The Broad Institute Genome Sequencing Center for Infectious Disease"/>
            <person name="Wu L."/>
            <person name="Ma J."/>
        </authorList>
    </citation>
    <scope>NUCLEOTIDE SEQUENCE [LARGE SCALE GENOMIC DNA]</scope>
    <source>
        <strain evidence="3">JCM 17986</strain>
    </source>
</reference>
<accession>A0ABP9HPJ3</accession>